<dbReference type="STRING" id="185007.SAMN02910350_00933"/>
<dbReference type="GO" id="GO:0003677">
    <property type="term" value="F:DNA binding"/>
    <property type="evidence" value="ECO:0007669"/>
    <property type="project" value="InterPro"/>
</dbReference>
<gene>
    <name evidence="2" type="ORF">SAMN02745725_01770</name>
</gene>
<name>A0A1M6GLC9_PSEXY</name>
<evidence type="ECO:0000259" key="1">
    <source>
        <dbReference type="PROSITE" id="PS50943"/>
    </source>
</evidence>
<evidence type="ECO:0000313" key="3">
    <source>
        <dbReference type="Proteomes" id="UP000184185"/>
    </source>
</evidence>
<protein>
    <submittedName>
        <fullName evidence="2">Transcriptional regulator, contains XRE-family HTH domain</fullName>
    </submittedName>
</protein>
<dbReference type="SMART" id="SM00530">
    <property type="entry name" value="HTH_XRE"/>
    <property type="match status" value="1"/>
</dbReference>
<dbReference type="Gene3D" id="1.10.260.40">
    <property type="entry name" value="lambda repressor-like DNA-binding domains"/>
    <property type="match status" value="1"/>
</dbReference>
<reference evidence="2 3" key="1">
    <citation type="submission" date="2016-11" db="EMBL/GenBank/DDBJ databases">
        <authorList>
            <person name="Jaros S."/>
            <person name="Januszkiewicz K."/>
            <person name="Wedrychowicz H."/>
        </authorList>
    </citation>
    <scope>NUCLEOTIDE SEQUENCE [LARGE SCALE GENOMIC DNA]</scope>
    <source>
        <strain evidence="2 3">DSM 14809</strain>
    </source>
</reference>
<dbReference type="OrthoDB" id="1653613at2"/>
<dbReference type="InterPro" id="IPR001387">
    <property type="entry name" value="Cro/C1-type_HTH"/>
</dbReference>
<dbReference type="CDD" id="cd00093">
    <property type="entry name" value="HTH_XRE"/>
    <property type="match status" value="1"/>
</dbReference>
<evidence type="ECO:0000313" key="2">
    <source>
        <dbReference type="EMBL" id="SHJ10750.1"/>
    </source>
</evidence>
<organism evidence="2 3">
    <name type="scientific">Pseudobutyrivibrio xylanivorans DSM 14809</name>
    <dbReference type="NCBI Taxonomy" id="1123012"/>
    <lineage>
        <taxon>Bacteria</taxon>
        <taxon>Bacillati</taxon>
        <taxon>Bacillota</taxon>
        <taxon>Clostridia</taxon>
        <taxon>Lachnospirales</taxon>
        <taxon>Lachnospiraceae</taxon>
        <taxon>Pseudobutyrivibrio</taxon>
    </lineage>
</organism>
<proteinExistence type="predicted"/>
<dbReference type="Proteomes" id="UP000184185">
    <property type="component" value="Unassembled WGS sequence"/>
</dbReference>
<accession>A0A1M6GLC9</accession>
<dbReference type="SUPFAM" id="SSF47413">
    <property type="entry name" value="lambda repressor-like DNA-binding domains"/>
    <property type="match status" value="1"/>
</dbReference>
<dbReference type="RefSeq" id="WP_072916323.1">
    <property type="nucleotide sequence ID" value="NZ_FQYQ01000010.1"/>
</dbReference>
<dbReference type="PROSITE" id="PS50943">
    <property type="entry name" value="HTH_CROC1"/>
    <property type="match status" value="1"/>
</dbReference>
<dbReference type="AlphaFoldDB" id="A0A1M6GLC9"/>
<sequence>MTDNSELNTNIIVSNNLKYLLKAQGVSRKKVCNDLGIKYTTFCDWVNGRIIPKYQNLEKLGEYFGIETTEFFGPLDEEGKLSAANRILTYTSEIVRKGKVLDMNVVKEMSDEQVRELLNAGFTFKHKSYEERLAECGGLSQTYKFDWGEPKGREMF</sequence>
<dbReference type="InterPro" id="IPR010982">
    <property type="entry name" value="Lambda_DNA-bd_dom_sf"/>
</dbReference>
<dbReference type="EMBL" id="FQYQ01000010">
    <property type="protein sequence ID" value="SHJ10750.1"/>
    <property type="molecule type" value="Genomic_DNA"/>
</dbReference>
<keyword evidence="3" id="KW-1185">Reference proteome</keyword>
<feature type="domain" description="HTH cro/C1-type" evidence="1">
    <location>
        <begin position="17"/>
        <end position="71"/>
    </location>
</feature>